<gene>
    <name evidence="3" type="ORF">ESP70_016860</name>
</gene>
<dbReference type="SUPFAM" id="SSF49464">
    <property type="entry name" value="Carboxypeptidase regulatory domain-like"/>
    <property type="match status" value="1"/>
</dbReference>
<evidence type="ECO:0000313" key="4">
    <source>
        <dbReference type="Proteomes" id="UP000380867"/>
    </source>
</evidence>
<feature type="signal peptide" evidence="2">
    <location>
        <begin position="1"/>
        <end position="32"/>
    </location>
</feature>
<feature type="region of interest" description="Disordered" evidence="1">
    <location>
        <begin position="59"/>
        <end position="86"/>
    </location>
</feature>
<evidence type="ECO:0000313" key="3">
    <source>
        <dbReference type="EMBL" id="KAA1395808.1"/>
    </source>
</evidence>
<dbReference type="OrthoDB" id="3739314at2"/>
<reference evidence="3" key="1">
    <citation type="submission" date="2019-09" db="EMBL/GenBank/DDBJ databases">
        <authorList>
            <person name="Li J."/>
        </authorList>
    </citation>
    <scope>NUCLEOTIDE SEQUENCE [LARGE SCALE GENOMIC DNA]</scope>
    <source>
        <strain evidence="3">JCM 14732</strain>
    </source>
</reference>
<sequence>MLTHPLRRALAALSSLLLVLGLVVLTSSPSSAEDPAGKYKVTGTVNVANIAVRFYRSTTGDESGPWELSETTTTNATQSPTASTGDYSAWLEPGTYRITFNEFDDGTLNWKVYAPYDWVDTAWYNAGDTTFTITDSGRYFGATALPKRAGYIHGAYSDICSNYTEPPTVEAYAADDPDPAHASVWRGFWGNEYTGWAFEGPTKFKIVSPAHASQWVGGDSFDTATAFTIPQEGNTVGPDIFLQQEFDETSNGRIRGGVDTESTGQDIAGLVVRFYRSESGGDDGPWVLTGETTTSDGTNSANDGLSKGDYEKSLPSGVYRVTVNDSPDGSVASRSYTSGAYRGTDLATAGNVCVDSRIIGNIDEAHVRPAGGTITGRVTDGRGNPIADTTVDLVDGSDTASGNDPVIRTVNTRSDGTYSIHSIEGPVKLRFTPESVTVAGKEVPQFVGEWSGDAPDFEHAIATEATLGETTSGVDATLADAPMVAGLGPYIHGKPLVGTRMTATGIATNHSDIPPSYQWLRTKSGKTISISGATKYSYVLTAKDAGARVSVRVTINPPATFPGLTPVSNISARSDVVKSKSHVVARARALGGRRFKITFSVSVVGVSKPDGRVYVSWVRLKPRGNYLYPTGTTTSRWVSYRDGYGSYTVKVSKKGYWAYRVYQPTTSTILTHQASHALYVK</sequence>
<evidence type="ECO:0000256" key="2">
    <source>
        <dbReference type="SAM" id="SignalP"/>
    </source>
</evidence>
<feature type="chain" id="PRO_5024417532" description="Alpha-amylase" evidence="2">
    <location>
        <begin position="33"/>
        <end position="681"/>
    </location>
</feature>
<dbReference type="Gene3D" id="2.60.40.2700">
    <property type="match status" value="1"/>
</dbReference>
<dbReference type="RefSeq" id="WP_149690458.1">
    <property type="nucleotide sequence ID" value="NZ_SDPQ02000003.1"/>
</dbReference>
<dbReference type="InterPro" id="IPR008969">
    <property type="entry name" value="CarboxyPept-like_regulatory"/>
</dbReference>
<dbReference type="AlphaFoldDB" id="A0A5M4FBP9"/>
<name>A0A5M4FBP9_9ACTN</name>
<feature type="region of interest" description="Disordered" evidence="1">
    <location>
        <begin position="290"/>
        <end position="311"/>
    </location>
</feature>
<accession>A0A5M4FBP9</accession>
<evidence type="ECO:0008006" key="5">
    <source>
        <dbReference type="Google" id="ProtNLM"/>
    </source>
</evidence>
<proteinExistence type="predicted"/>
<dbReference type="Gene3D" id="2.60.40.1120">
    <property type="entry name" value="Carboxypeptidase-like, regulatory domain"/>
    <property type="match status" value="1"/>
</dbReference>
<keyword evidence="4" id="KW-1185">Reference proteome</keyword>
<feature type="compositionally biased region" description="Low complexity" evidence="1">
    <location>
        <begin position="71"/>
        <end position="84"/>
    </location>
</feature>
<evidence type="ECO:0000256" key="1">
    <source>
        <dbReference type="SAM" id="MobiDB-lite"/>
    </source>
</evidence>
<dbReference type="EMBL" id="SDPQ02000003">
    <property type="protein sequence ID" value="KAA1395808.1"/>
    <property type="molecule type" value="Genomic_DNA"/>
</dbReference>
<organism evidence="3 4">
    <name type="scientific">Aeromicrobium ginsengisoli</name>
    <dbReference type="NCBI Taxonomy" id="363867"/>
    <lineage>
        <taxon>Bacteria</taxon>
        <taxon>Bacillati</taxon>
        <taxon>Actinomycetota</taxon>
        <taxon>Actinomycetes</taxon>
        <taxon>Propionibacteriales</taxon>
        <taxon>Nocardioidaceae</taxon>
        <taxon>Aeromicrobium</taxon>
    </lineage>
</organism>
<protein>
    <recommendedName>
        <fullName evidence="5">Alpha-amylase</fullName>
    </recommendedName>
</protein>
<comment type="caution">
    <text evidence="3">The sequence shown here is derived from an EMBL/GenBank/DDBJ whole genome shotgun (WGS) entry which is preliminary data.</text>
</comment>
<keyword evidence="2" id="KW-0732">Signal</keyword>
<feature type="compositionally biased region" description="Polar residues" evidence="1">
    <location>
        <begin position="290"/>
        <end position="303"/>
    </location>
</feature>
<dbReference type="Proteomes" id="UP000380867">
    <property type="component" value="Unassembled WGS sequence"/>
</dbReference>